<dbReference type="KEGG" id="ifl:C1H71_16975"/>
<feature type="chain" id="PRO_5028928219" description="Phosphate ABC transporter substrate-binding protein" evidence="1">
    <location>
        <begin position="19"/>
        <end position="139"/>
    </location>
</feature>
<accession>A0A7G3GDS5</accession>
<proteinExistence type="predicted"/>
<dbReference type="SUPFAM" id="SSF53850">
    <property type="entry name" value="Periplasmic binding protein-like II"/>
    <property type="match status" value="1"/>
</dbReference>
<name>A0A7G3GDS5_9NEIS</name>
<protein>
    <recommendedName>
        <fullName evidence="4">Phosphate ABC transporter substrate-binding protein</fullName>
    </recommendedName>
</protein>
<dbReference type="Gene3D" id="3.40.190.10">
    <property type="entry name" value="Periplasmic binding protein-like II"/>
    <property type="match status" value="1"/>
</dbReference>
<reference evidence="2 3" key="1">
    <citation type="submission" date="2018-01" db="EMBL/GenBank/DDBJ databases">
        <title>Genome sequence of Iodobacter sp. strain PCH194 isolated from Indian Trans-Himalaya.</title>
        <authorList>
            <person name="Kumar V."/>
            <person name="Thakur V."/>
            <person name="Kumar S."/>
            <person name="Singh D."/>
        </authorList>
    </citation>
    <scope>NUCLEOTIDE SEQUENCE [LARGE SCALE GENOMIC DNA]</scope>
    <source>
        <strain evidence="2 3">PCH194</strain>
    </source>
</reference>
<keyword evidence="1" id="KW-0732">Signal</keyword>
<gene>
    <name evidence="2" type="ORF">C1H71_16975</name>
</gene>
<evidence type="ECO:0000313" key="3">
    <source>
        <dbReference type="Proteomes" id="UP000515917"/>
    </source>
</evidence>
<organism evidence="2 3">
    <name type="scientific">Iodobacter fluviatilis</name>
    <dbReference type="NCBI Taxonomy" id="537"/>
    <lineage>
        <taxon>Bacteria</taxon>
        <taxon>Pseudomonadati</taxon>
        <taxon>Pseudomonadota</taxon>
        <taxon>Betaproteobacteria</taxon>
        <taxon>Neisseriales</taxon>
        <taxon>Chitinibacteraceae</taxon>
        <taxon>Iodobacter</taxon>
    </lineage>
</organism>
<dbReference type="RefSeq" id="WP_130107576.1">
    <property type="nucleotide sequence ID" value="NZ_CP025781.1"/>
</dbReference>
<keyword evidence="3" id="KW-1185">Reference proteome</keyword>
<dbReference type="AlphaFoldDB" id="A0A7G3GDS5"/>
<dbReference type="Proteomes" id="UP000515917">
    <property type="component" value="Chromosome"/>
</dbReference>
<evidence type="ECO:0000256" key="1">
    <source>
        <dbReference type="SAM" id="SignalP"/>
    </source>
</evidence>
<evidence type="ECO:0000313" key="2">
    <source>
        <dbReference type="EMBL" id="QBC45063.1"/>
    </source>
</evidence>
<sequence>MRIYAFFFYFLLSHAVFAADWVVIVHPNSGVEKLSKNEVVNIFMGRYRKFPSGQNAVPLDIISPPTDREQFYKFLLNKELADVDAYWARLKFSGQVAPPTPVDDTDIVLNMVANHVGYIAYCDKKKINSKVKVVLDLSL</sequence>
<feature type="signal peptide" evidence="1">
    <location>
        <begin position="1"/>
        <end position="18"/>
    </location>
</feature>
<dbReference type="EMBL" id="CP025781">
    <property type="protein sequence ID" value="QBC45063.1"/>
    <property type="molecule type" value="Genomic_DNA"/>
</dbReference>
<evidence type="ECO:0008006" key="4">
    <source>
        <dbReference type="Google" id="ProtNLM"/>
    </source>
</evidence>